<protein>
    <submittedName>
        <fullName evidence="2">Uncharacterized protein</fullName>
    </submittedName>
</protein>
<sequence>MRWTQILLGVLALSLGFGLWGAVVVLRDDAPGDPQAQIRSQQAQIEELEQRVTTLSRSDQISREANRDLQGALAEREEEIAGLRADVAFYERFVGSTAQRRGLTVHELRLQPSGDGVWHFTATLTQNLNRGAVSRGGLKLSVEGTRDGKLQRLDWVDLRQQHDAPGVEYSFKYFQQLQGDILLPRGFVPVRVSAHLEPAGAAAIEQSFTWAEATGRSAPDA</sequence>
<dbReference type="EMBL" id="JACCKA010000029">
    <property type="protein sequence ID" value="NZA25534.1"/>
    <property type="molecule type" value="Genomic_DNA"/>
</dbReference>
<evidence type="ECO:0000313" key="3">
    <source>
        <dbReference type="Proteomes" id="UP000578091"/>
    </source>
</evidence>
<keyword evidence="3" id="KW-1185">Reference proteome</keyword>
<comment type="caution">
    <text evidence="2">The sequence shown here is derived from an EMBL/GenBank/DDBJ whole genome shotgun (WGS) entry which is preliminary data.</text>
</comment>
<dbReference type="InterPro" id="IPR046703">
    <property type="entry name" value="DUF6776"/>
</dbReference>
<evidence type="ECO:0000313" key="2">
    <source>
        <dbReference type="EMBL" id="NZA25534.1"/>
    </source>
</evidence>
<dbReference type="Pfam" id="PF20567">
    <property type="entry name" value="DUF6776"/>
    <property type="match status" value="1"/>
</dbReference>
<organism evidence="2 3">
    <name type="scientific">Luteimonas salinisoli</name>
    <dbReference type="NCBI Taxonomy" id="2752307"/>
    <lineage>
        <taxon>Bacteria</taxon>
        <taxon>Pseudomonadati</taxon>
        <taxon>Pseudomonadota</taxon>
        <taxon>Gammaproteobacteria</taxon>
        <taxon>Lysobacterales</taxon>
        <taxon>Lysobacteraceae</taxon>
        <taxon>Luteimonas</taxon>
    </lineage>
</organism>
<proteinExistence type="predicted"/>
<name>A0A853J9V5_9GAMM</name>
<feature type="coiled-coil region" evidence="1">
    <location>
        <begin position="38"/>
        <end position="86"/>
    </location>
</feature>
<gene>
    <name evidence="2" type="ORF">H0E84_03990</name>
</gene>
<dbReference type="Proteomes" id="UP000578091">
    <property type="component" value="Unassembled WGS sequence"/>
</dbReference>
<evidence type="ECO:0000256" key="1">
    <source>
        <dbReference type="SAM" id="Coils"/>
    </source>
</evidence>
<dbReference type="AlphaFoldDB" id="A0A853J9V5"/>
<reference evidence="2 3" key="1">
    <citation type="submission" date="2020-07" db="EMBL/GenBank/DDBJ databases">
        <title>Luteimonas sp. SJ-92.</title>
        <authorList>
            <person name="Huang X.-X."/>
            <person name="Xu L."/>
            <person name="Sun J.-Q."/>
        </authorList>
    </citation>
    <scope>NUCLEOTIDE SEQUENCE [LARGE SCALE GENOMIC DNA]</scope>
    <source>
        <strain evidence="2 3">SJ-92</strain>
    </source>
</reference>
<accession>A0A853J9V5</accession>
<keyword evidence="1" id="KW-0175">Coiled coil</keyword>